<gene>
    <name evidence="1" type="ORF">Edafosvirus6_29</name>
</gene>
<proteinExistence type="predicted"/>
<protein>
    <submittedName>
        <fullName evidence="1">Uncharacterized protein</fullName>
    </submittedName>
</protein>
<accession>A0A3G4ZTF7</accession>
<reference evidence="1" key="1">
    <citation type="submission" date="2018-10" db="EMBL/GenBank/DDBJ databases">
        <title>Hidden diversity of soil giant viruses.</title>
        <authorList>
            <person name="Schulz F."/>
            <person name="Alteio L."/>
            <person name="Goudeau D."/>
            <person name="Ryan E.M."/>
            <person name="Malmstrom R.R."/>
            <person name="Blanchard J."/>
            <person name="Woyke T."/>
        </authorList>
    </citation>
    <scope>NUCLEOTIDE SEQUENCE</scope>
    <source>
        <strain evidence="1">EDV1</strain>
    </source>
</reference>
<name>A0A3G4ZTF7_9VIRU</name>
<sequence length="102" mass="11838">MINGKFEMHTSTGKIPVEIKNNIVTIDKYNTHKLRSKYVFACDPGTAYRCSQFTGYNYDITKCTCYDIRSIDFSNDENGMFLHFELSDGFYGAPEYELFEVK</sequence>
<evidence type="ECO:0000313" key="1">
    <source>
        <dbReference type="EMBL" id="AYV78180.1"/>
    </source>
</evidence>
<dbReference type="EMBL" id="MK072071">
    <property type="protein sequence ID" value="AYV78180.1"/>
    <property type="molecule type" value="Genomic_DNA"/>
</dbReference>
<organism evidence="1">
    <name type="scientific">Edafosvirus sp</name>
    <dbReference type="NCBI Taxonomy" id="2487765"/>
    <lineage>
        <taxon>Viruses</taxon>
        <taxon>Varidnaviria</taxon>
        <taxon>Bamfordvirae</taxon>
        <taxon>Nucleocytoviricota</taxon>
        <taxon>Megaviricetes</taxon>
        <taxon>Imitervirales</taxon>
        <taxon>Mimiviridae</taxon>
        <taxon>Klosneuvirinae</taxon>
    </lineage>
</organism>